<dbReference type="InterPro" id="IPR003594">
    <property type="entry name" value="HATPase_dom"/>
</dbReference>
<keyword evidence="7" id="KW-0067">ATP-binding</keyword>
<dbReference type="InterPro" id="IPR003661">
    <property type="entry name" value="HisK_dim/P_dom"/>
</dbReference>
<evidence type="ECO:0000256" key="8">
    <source>
        <dbReference type="ARBA" id="ARBA00023012"/>
    </source>
</evidence>
<dbReference type="InterPro" id="IPR005467">
    <property type="entry name" value="His_kinase_dom"/>
</dbReference>
<dbReference type="PANTHER" id="PTHR43547">
    <property type="entry name" value="TWO-COMPONENT HISTIDINE KINASE"/>
    <property type="match status" value="1"/>
</dbReference>
<dbReference type="InterPro" id="IPR011006">
    <property type="entry name" value="CheY-like_superfamily"/>
</dbReference>
<dbReference type="SUPFAM" id="SSF47384">
    <property type="entry name" value="Homodimeric domain of signal transducing histidine kinase"/>
    <property type="match status" value="1"/>
</dbReference>
<dbReference type="InterPro" id="IPR001789">
    <property type="entry name" value="Sig_transdc_resp-reg_receiver"/>
</dbReference>
<keyword evidence="10" id="KW-0804">Transcription</keyword>
<keyword evidence="17" id="KW-1185">Reference proteome</keyword>
<keyword evidence="6" id="KW-0418">Kinase</keyword>
<feature type="domain" description="HTH araC/xylS-type" evidence="13">
    <location>
        <begin position="1233"/>
        <end position="1331"/>
    </location>
</feature>
<dbReference type="EC" id="2.7.13.3" evidence="2"/>
<feature type="domain" description="Histidine kinase" evidence="14">
    <location>
        <begin position="830"/>
        <end position="1048"/>
    </location>
</feature>
<dbReference type="FunFam" id="1.10.287.130:FF:000045">
    <property type="entry name" value="Two-component system sensor histidine kinase/response regulator"/>
    <property type="match status" value="1"/>
</dbReference>
<dbReference type="GO" id="GO:0003700">
    <property type="term" value="F:DNA-binding transcription factor activity"/>
    <property type="evidence" value="ECO:0007669"/>
    <property type="project" value="InterPro"/>
</dbReference>
<dbReference type="InterPro" id="IPR013783">
    <property type="entry name" value="Ig-like_fold"/>
</dbReference>
<dbReference type="InterPro" id="IPR036097">
    <property type="entry name" value="HisK_dim/P_sf"/>
</dbReference>
<evidence type="ECO:0000313" key="16">
    <source>
        <dbReference type="EMBL" id="GAF04304.1"/>
    </source>
</evidence>
<dbReference type="Gene3D" id="2.60.40.10">
    <property type="entry name" value="Immunoglobulins"/>
    <property type="match status" value="1"/>
</dbReference>
<dbReference type="CDD" id="cd00082">
    <property type="entry name" value="HisKA"/>
    <property type="match status" value="1"/>
</dbReference>
<dbReference type="Pfam" id="PF07495">
    <property type="entry name" value="Y_Y_Y"/>
    <property type="match status" value="1"/>
</dbReference>
<dbReference type="GO" id="GO:0043565">
    <property type="term" value="F:sequence-specific DNA binding"/>
    <property type="evidence" value="ECO:0007669"/>
    <property type="project" value="InterPro"/>
</dbReference>
<dbReference type="SMART" id="SM00448">
    <property type="entry name" value="REC"/>
    <property type="match status" value="1"/>
</dbReference>
<dbReference type="eggNOG" id="COG0745">
    <property type="taxonomic scope" value="Bacteria"/>
</dbReference>
<dbReference type="STRING" id="869213.GCA_000517085_00553"/>
<keyword evidence="4" id="KW-0808">Transferase</keyword>
<dbReference type="eggNOG" id="COG3292">
    <property type="taxonomic scope" value="Bacteria"/>
</dbReference>
<evidence type="ECO:0000256" key="3">
    <source>
        <dbReference type="ARBA" id="ARBA00022553"/>
    </source>
</evidence>
<dbReference type="FunFam" id="3.30.565.10:FF:000037">
    <property type="entry name" value="Hybrid sensor histidine kinase/response regulator"/>
    <property type="match status" value="1"/>
</dbReference>
<dbReference type="InterPro" id="IPR011110">
    <property type="entry name" value="Reg_prop"/>
</dbReference>
<dbReference type="SUPFAM" id="SSF46689">
    <property type="entry name" value="Homeodomain-like"/>
    <property type="match status" value="1"/>
</dbReference>
<dbReference type="SMART" id="SM00342">
    <property type="entry name" value="HTH_ARAC"/>
    <property type="match status" value="1"/>
</dbReference>
<dbReference type="InterPro" id="IPR003961">
    <property type="entry name" value="FN3_dom"/>
</dbReference>
<dbReference type="InterPro" id="IPR011123">
    <property type="entry name" value="Y_Y_Y"/>
</dbReference>
<evidence type="ECO:0000259" key="15">
    <source>
        <dbReference type="PROSITE" id="PS50110"/>
    </source>
</evidence>
<dbReference type="CDD" id="cd00063">
    <property type="entry name" value="FN3"/>
    <property type="match status" value="1"/>
</dbReference>
<comment type="caution">
    <text evidence="16">The sequence shown here is derived from an EMBL/GenBank/DDBJ whole genome shotgun (WGS) entry which is preliminary data.</text>
</comment>
<dbReference type="EMBL" id="BAMD01000042">
    <property type="protein sequence ID" value="GAF04304.1"/>
    <property type="molecule type" value="Genomic_DNA"/>
</dbReference>
<dbReference type="PROSITE" id="PS01124">
    <property type="entry name" value="HTH_ARAC_FAMILY_2"/>
    <property type="match status" value="1"/>
</dbReference>
<organism evidence="16 17">
    <name type="scientific">Saccharicrinis fermentans DSM 9555 = JCM 21142</name>
    <dbReference type="NCBI Taxonomy" id="869213"/>
    <lineage>
        <taxon>Bacteria</taxon>
        <taxon>Pseudomonadati</taxon>
        <taxon>Bacteroidota</taxon>
        <taxon>Bacteroidia</taxon>
        <taxon>Marinilabiliales</taxon>
        <taxon>Marinilabiliaceae</taxon>
        <taxon>Saccharicrinis</taxon>
    </lineage>
</organism>
<comment type="catalytic activity">
    <reaction evidence="1">
        <text>ATP + protein L-histidine = ADP + protein N-phospho-L-histidine.</text>
        <dbReference type="EC" id="2.7.13.3"/>
    </reaction>
</comment>
<dbReference type="Gene3D" id="3.40.50.2300">
    <property type="match status" value="1"/>
</dbReference>
<evidence type="ECO:0000256" key="11">
    <source>
        <dbReference type="PROSITE-ProRule" id="PRU00169"/>
    </source>
</evidence>
<dbReference type="SUPFAM" id="SSF63829">
    <property type="entry name" value="Calcium-dependent phosphotriesterase"/>
    <property type="match status" value="3"/>
</dbReference>
<evidence type="ECO:0000256" key="10">
    <source>
        <dbReference type="ARBA" id="ARBA00023163"/>
    </source>
</evidence>
<dbReference type="Gene3D" id="2.130.10.10">
    <property type="entry name" value="YVTN repeat-like/Quinoprotein amine dehydrogenase"/>
    <property type="match status" value="2"/>
</dbReference>
<dbReference type="Pfam" id="PF02518">
    <property type="entry name" value="HATPase_c"/>
    <property type="match status" value="1"/>
</dbReference>
<feature type="transmembrane region" description="Helical" evidence="12">
    <location>
        <begin position="773"/>
        <end position="793"/>
    </location>
</feature>
<dbReference type="SMART" id="SM00388">
    <property type="entry name" value="HisKA"/>
    <property type="match status" value="1"/>
</dbReference>
<dbReference type="Pfam" id="PF00072">
    <property type="entry name" value="Response_reg"/>
    <property type="match status" value="1"/>
</dbReference>
<dbReference type="PROSITE" id="PS50109">
    <property type="entry name" value="HIS_KIN"/>
    <property type="match status" value="1"/>
</dbReference>
<evidence type="ECO:0000256" key="5">
    <source>
        <dbReference type="ARBA" id="ARBA00022741"/>
    </source>
</evidence>
<evidence type="ECO:0000256" key="9">
    <source>
        <dbReference type="ARBA" id="ARBA00023015"/>
    </source>
</evidence>
<keyword evidence="12" id="KW-1133">Transmembrane helix</keyword>
<dbReference type="PRINTS" id="PR00344">
    <property type="entry name" value="BCTRLSENSOR"/>
</dbReference>
<keyword evidence="8" id="KW-0902">Two-component regulatory system</keyword>
<evidence type="ECO:0000256" key="12">
    <source>
        <dbReference type="SAM" id="Phobius"/>
    </source>
</evidence>
<dbReference type="OrthoDB" id="358279at2"/>
<dbReference type="SUPFAM" id="SSF52172">
    <property type="entry name" value="CheY-like"/>
    <property type="match status" value="1"/>
</dbReference>
<evidence type="ECO:0000256" key="7">
    <source>
        <dbReference type="ARBA" id="ARBA00022840"/>
    </source>
</evidence>
<dbReference type="InterPro" id="IPR009057">
    <property type="entry name" value="Homeodomain-like_sf"/>
</dbReference>
<dbReference type="Gene3D" id="1.10.10.60">
    <property type="entry name" value="Homeodomain-like"/>
    <property type="match status" value="1"/>
</dbReference>
<dbReference type="Pfam" id="PF00512">
    <property type="entry name" value="HisKA"/>
    <property type="match status" value="1"/>
</dbReference>
<dbReference type="eggNOG" id="COG5002">
    <property type="taxonomic scope" value="Bacteria"/>
</dbReference>
<dbReference type="Pfam" id="PF07494">
    <property type="entry name" value="Reg_prop"/>
    <property type="match status" value="2"/>
</dbReference>
<evidence type="ECO:0000256" key="4">
    <source>
        <dbReference type="ARBA" id="ARBA00022679"/>
    </source>
</evidence>
<evidence type="ECO:0000313" key="17">
    <source>
        <dbReference type="Proteomes" id="UP000019402"/>
    </source>
</evidence>
<dbReference type="Proteomes" id="UP000019402">
    <property type="component" value="Unassembled WGS sequence"/>
</dbReference>
<dbReference type="Gene3D" id="3.30.565.10">
    <property type="entry name" value="Histidine kinase-like ATPase, C-terminal domain"/>
    <property type="match status" value="1"/>
</dbReference>
<name>W7YPJ1_9BACT</name>
<keyword evidence="9" id="KW-0805">Transcription regulation</keyword>
<evidence type="ECO:0000256" key="2">
    <source>
        <dbReference type="ARBA" id="ARBA00012438"/>
    </source>
</evidence>
<keyword evidence="12" id="KW-0812">Transmembrane</keyword>
<dbReference type="InterPro" id="IPR004358">
    <property type="entry name" value="Sig_transdc_His_kin-like_C"/>
</dbReference>
<dbReference type="SUPFAM" id="SSF55874">
    <property type="entry name" value="ATPase domain of HSP90 chaperone/DNA topoisomerase II/histidine kinase"/>
    <property type="match status" value="1"/>
</dbReference>
<gene>
    <name evidence="16" type="ORF">JCM21142_73004</name>
</gene>
<dbReference type="InterPro" id="IPR036890">
    <property type="entry name" value="HATPase_C_sf"/>
</dbReference>
<keyword evidence="3 11" id="KW-0597">Phosphoprotein</keyword>
<keyword evidence="12" id="KW-0472">Membrane</keyword>
<keyword evidence="5" id="KW-0547">Nucleotide-binding</keyword>
<evidence type="ECO:0000259" key="13">
    <source>
        <dbReference type="PROSITE" id="PS01124"/>
    </source>
</evidence>
<evidence type="ECO:0000256" key="6">
    <source>
        <dbReference type="ARBA" id="ARBA00022777"/>
    </source>
</evidence>
<dbReference type="PANTHER" id="PTHR43547:SF2">
    <property type="entry name" value="HYBRID SIGNAL TRANSDUCTION HISTIDINE KINASE C"/>
    <property type="match status" value="1"/>
</dbReference>
<dbReference type="CDD" id="cd17574">
    <property type="entry name" value="REC_OmpR"/>
    <property type="match status" value="1"/>
</dbReference>
<evidence type="ECO:0000256" key="1">
    <source>
        <dbReference type="ARBA" id="ARBA00000085"/>
    </source>
</evidence>
<dbReference type="GO" id="GO:0005524">
    <property type="term" value="F:ATP binding"/>
    <property type="evidence" value="ECO:0007669"/>
    <property type="project" value="UniProtKB-KW"/>
</dbReference>
<dbReference type="SMART" id="SM00387">
    <property type="entry name" value="HATPase_c"/>
    <property type="match status" value="1"/>
</dbReference>
<accession>W7YPJ1</accession>
<feature type="domain" description="Response regulatory" evidence="15">
    <location>
        <begin position="1086"/>
        <end position="1201"/>
    </location>
</feature>
<dbReference type="RefSeq" id="WP_027470568.1">
    <property type="nucleotide sequence ID" value="NZ_BAMD01000042.1"/>
</dbReference>
<proteinExistence type="predicted"/>
<sequence length="1331" mass="153446">MRIIIQVIGLLVFFLEANGEVLRFEHYSDENGLSHNSVRSIIQDTKGYIWLGTFGGVNRFNGYSFKAYTGKPNDVSYLQDNDITQLVLGDDEHMWIGTSNGLTRYHIPTSSFITFHPDSMGCELVGNKIRSLFIDSEKRVWAGTKNNGLCYYSHRKKIFVPVEMGAVKYVRSIFQTQDKTIWVGTFGYGLYAIRMDGEDRIQSTTHYDLKGIPGSELNPDVFFIYQDHKFDLFVGTRYGLFKKNKFTDAFDLVKQKNVTPDFFRCITQGPNGKYWVGTLKGLLVCDLLEDISIDKYERYVNDLSDPGSLGNNYVTSLFFDKSGVLWIGTENGLDKYDPFRNQFKTIRGQSLAKDVALDVSSYGKTVDGHLLLGTHSNGLYLLKNDSFRQISSNEHRIASIYSADGKVFYCGLWDGRILKYNYLSAHIEIIDVGINDSPVFSILKVAPSLLLIGSHNEGLHQYDLKSRMHKKIKADIQNLTGINKIIQDDANMIWFATQNGVFKYDRYKEEVKNYIHSAHDSISLSNIEVKDILIDADGKIWAGTRQGLNYYDATLDNFVPVHTPPELKDIWITDMAIDSLGKMWLNINYNQIANYNPRNNELRFYIVKSGMRSTIYYKRGFLYFDHSRIYLGGENGIIYFAPTGMYENIYSPKPVIDKLVVHNKEVFCGDEINGQVILNKNFNYVPKVELNYVNRDFSVSFSSSSYVNQRLNQYQYVLNGYTEEWTTVGSDQRNVQFTNLKPGKYKLRLKARNNDGYWSDESMYEIIIMPPFWYTYKAFAIYIILFLLLIFQIRRITIFRIKMKQELLFEKIKREKDEKLNEEKLRFFTNISHELKTPLTLILGPAKQLLEFNHVSQEVRKNHQLIYSNAARLLGLVNQIIDFRKVERGEVELKVSHIEIVHYTQELFASFQIMADQKQLAYSFDCKQEKIEGWIDVNKYERIIFNLLSNAFKFTLNGQVKLSLDIVEKGKRCIQIAVQDTGIGIPKNRQGKIFNRFYQVKEQLKYNTGSGIGLSFVKSLVEIHHGEISFESEINKGSTFYILLPIGKTSYASNELFECNIITPSVKTSIEEPDEVRVESFANKEPLLIIEDNEELRKYIANTLSDTYKTYESSNGEEGLELVRKIRPVVVVSDVMMERMDGFEFCRQLKKDQEISHIPVILLTALAEIENKKEGLKIGADAYISKPFDPSLLKVQIINIIENRRKLKERYSSEADMEIDQLSHSQADDEFISKIQVFIQENMMSPKLNKELLCSEFGISSSKLYRKIKELTDLSPNEMIRTVRLKNAFVLLKNGNNNVSEVAYKVGFSDPFYFSRCFSKQFGHPPSKLLS</sequence>
<dbReference type="InterPro" id="IPR018060">
    <property type="entry name" value="HTH_AraC"/>
</dbReference>
<dbReference type="InterPro" id="IPR015943">
    <property type="entry name" value="WD40/YVTN_repeat-like_dom_sf"/>
</dbReference>
<dbReference type="Gene3D" id="1.10.287.130">
    <property type="match status" value="1"/>
</dbReference>
<protein>
    <recommendedName>
        <fullName evidence="2">histidine kinase</fullName>
        <ecNumber evidence="2">2.7.13.3</ecNumber>
    </recommendedName>
</protein>
<evidence type="ECO:0000259" key="14">
    <source>
        <dbReference type="PROSITE" id="PS50109"/>
    </source>
</evidence>
<dbReference type="GO" id="GO:0000155">
    <property type="term" value="F:phosphorelay sensor kinase activity"/>
    <property type="evidence" value="ECO:0007669"/>
    <property type="project" value="InterPro"/>
</dbReference>
<reference evidence="16 17" key="1">
    <citation type="journal article" date="2014" name="Genome Announc.">
        <title>Draft Genome Sequence of Cytophaga fermentans JCM 21142T, a Facultative Anaerobe Isolated from Marine Mud.</title>
        <authorList>
            <person name="Starns D."/>
            <person name="Oshima K."/>
            <person name="Suda W."/>
            <person name="Iino T."/>
            <person name="Yuki M."/>
            <person name="Inoue J."/>
            <person name="Kitamura K."/>
            <person name="Iida T."/>
            <person name="Darby A."/>
            <person name="Hattori M."/>
            <person name="Ohkuma M."/>
        </authorList>
    </citation>
    <scope>NUCLEOTIDE SEQUENCE [LARGE SCALE GENOMIC DNA]</scope>
    <source>
        <strain evidence="16 17">JCM 21142</strain>
    </source>
</reference>
<feature type="modified residue" description="4-aspartylphosphate" evidence="11">
    <location>
        <position position="1134"/>
    </location>
</feature>
<dbReference type="Pfam" id="PF12833">
    <property type="entry name" value="HTH_18"/>
    <property type="match status" value="1"/>
</dbReference>
<dbReference type="PROSITE" id="PS50110">
    <property type="entry name" value="RESPONSE_REGULATORY"/>
    <property type="match status" value="1"/>
</dbReference>